<evidence type="ECO:0000256" key="1">
    <source>
        <dbReference type="RuleBase" id="RU368068"/>
    </source>
</evidence>
<evidence type="ECO:0000313" key="5">
    <source>
        <dbReference type="Proteomes" id="UP000824890"/>
    </source>
</evidence>
<feature type="region of interest" description="Disordered" evidence="3">
    <location>
        <begin position="520"/>
        <end position="557"/>
    </location>
</feature>
<dbReference type="Pfam" id="PF01019">
    <property type="entry name" value="G_glu_transpept"/>
    <property type="match status" value="1"/>
</dbReference>
<accession>A0ABQ7XJI7</accession>
<organism evidence="4 5">
    <name type="scientific">Brassica napus</name>
    <name type="common">Rape</name>
    <dbReference type="NCBI Taxonomy" id="3708"/>
    <lineage>
        <taxon>Eukaryota</taxon>
        <taxon>Viridiplantae</taxon>
        <taxon>Streptophyta</taxon>
        <taxon>Embryophyta</taxon>
        <taxon>Tracheophyta</taxon>
        <taxon>Spermatophyta</taxon>
        <taxon>Magnoliopsida</taxon>
        <taxon>eudicotyledons</taxon>
        <taxon>Gunneridae</taxon>
        <taxon>Pentapetalae</taxon>
        <taxon>rosids</taxon>
        <taxon>malvids</taxon>
        <taxon>Brassicales</taxon>
        <taxon>Brassicaceae</taxon>
        <taxon>Brassiceae</taxon>
        <taxon>Brassica</taxon>
    </lineage>
</organism>
<dbReference type="SUPFAM" id="SSF56235">
    <property type="entry name" value="N-terminal nucleophile aminohydrolases (Ntn hydrolases)"/>
    <property type="match status" value="1"/>
</dbReference>
<sequence>MVENEPPHHSLTCLDSHSYISKKKKTKATKQGVFSLPPFHTFLFPSTLPFRDFTFLFSSLSPYPKISSIAPRWIHHLLPVLPISSSSNHLVYILQDTRSVASLMDSTSSKIQQLQKAFAELESQRCAVTLNLKWKELEEHFHGLERSLKRRFHELEDQEKEYETKTRKAQELLEKKKAAVEAKEKASLERLQKKRDSAVFAINSALDKYNNAPIADGSITDGTVQEDAEISPQVKAYPELLKLCKDMDSTGLHKFVSDNRKNLASLKEEIPLAFKVAANPATLVLDSLEGFYPIESSPPPSDGKKDTNLLGTRRTCVMLMECLSILLSRLDRSSLAGILSENVKRRAKAIAGGWNPLLEGLDMDACNGNSLEAHAFLQLLASFAVVKDFKEDELLKLIPMVSRRRQAAELCRSLGLSEKMPVLLNSGRHIDAVNLAFAFGLAEQFPPVELLKSYLTEAKRSSSQGRPDNTSPAVQASDEFNERELTGLKAVVKCVEVHNLEEHYPVEPLEKRILELEKAKAEKKKATEPAKPQTKRPRGAQPRVTDNNNNNNKTGYGRVIIPERYPQYVYDNRPFLTGPVMAAQAHPPLPPPQTYTFSPAAAAHGNFYGNCYHNVAGSDNVDCSFSTRGAVATDDGRCSVIGMSVLRQGGNSIDASVAAALCLGVVSPASSGIGGGAFTVVKIAGGKAFAYDSRETAPLRATENMYGSNPDLKKKGVLSAGVPGEVAGLFTAWKQHGKIPWKQLVTPAEKLAEGGFRISKYLYMQLNATRADVLADKGLSELFVSNGQLKKLGTIIHNRKLAFTLKQIAENGPKAFYNGTVGVSLASDISKAGGIITLKDLQSYRVKVRKPLSANILGYELLGMPPPSSGGAAMMLVVSDMLSPEFAKDLKKKINDDKTFDPKYYGGMWNQIDHHGTSHLSIIDRERNAVSIATSVNSCFGAVMLSPSTGIVLNIQMDDFTVPAKSRSDLNVPPPAPASFIRPGKRPLSSMSPTIVLKDGKVKAAVGASGGANIIAATTKVFLNHFFLKMDPLSSVLAPRIYHQLIPNRVLFENLTTVLNDHFEIPKETSVGKERSCSKANDRSDDYSVHSSRIRLKLPKLVAVSDPRKGGFPSNDMVVSSLSGIHSMCKTTPFLTGPIMAAPPPPPQTYTFSPAAAAHGNFYGNCY</sequence>
<reference evidence="4 5" key="1">
    <citation type="submission" date="2021-05" db="EMBL/GenBank/DDBJ databases">
        <title>Genome Assembly of Synthetic Allotetraploid Brassica napus Reveals Homoeologous Exchanges between Subgenomes.</title>
        <authorList>
            <person name="Davis J.T."/>
        </authorList>
    </citation>
    <scope>NUCLEOTIDE SEQUENCE [LARGE SCALE GENOMIC DNA]</scope>
    <source>
        <strain evidence="5">cv. Da-Ae</strain>
        <tissue evidence="4">Seedling</tissue>
    </source>
</reference>
<evidence type="ECO:0000256" key="2">
    <source>
        <dbReference type="SAM" id="Coils"/>
    </source>
</evidence>
<dbReference type="InterPro" id="IPR027267">
    <property type="entry name" value="AH/BAR_dom_sf"/>
</dbReference>
<dbReference type="PANTHER" id="PTHR11686:SF63">
    <property type="entry name" value="GLUTATHIONE HYDROLASE"/>
    <property type="match status" value="1"/>
</dbReference>
<dbReference type="PRINTS" id="PR01210">
    <property type="entry name" value="GGTRANSPTASE"/>
</dbReference>
<dbReference type="PANTHER" id="PTHR11686">
    <property type="entry name" value="GAMMA GLUTAMYL TRANSPEPTIDASE"/>
    <property type="match status" value="1"/>
</dbReference>
<comment type="pathway">
    <text evidence="1">Sulfur metabolism; glutathione metabolism.</text>
</comment>
<keyword evidence="5" id="KW-1185">Reference proteome</keyword>
<feature type="compositionally biased region" description="Polar residues" evidence="3">
    <location>
        <begin position="461"/>
        <end position="474"/>
    </location>
</feature>
<protein>
    <recommendedName>
        <fullName evidence="1">Glutathione hydrolase</fullName>
        <ecNumber evidence="1">2.3.2.2</ecNumber>
        <ecNumber evidence="1">3.4.19.13</ecNumber>
    </recommendedName>
    <alternativeName>
        <fullName evidence="1">Gamma-glutamyltransferase</fullName>
    </alternativeName>
    <alternativeName>
        <fullName evidence="1">Gamma-glutamyltranspeptidase</fullName>
    </alternativeName>
</protein>
<dbReference type="EC" id="3.4.19.13" evidence="1"/>
<dbReference type="InterPro" id="IPR000101">
    <property type="entry name" value="GGT_peptidase"/>
</dbReference>
<comment type="caution">
    <text evidence="4">The sequence shown here is derived from an EMBL/GenBank/DDBJ whole genome shotgun (WGS) entry which is preliminary data.</text>
</comment>
<comment type="catalytic activity">
    <reaction evidence="1">
        <text>an N-terminal (5-L-glutamyl)-[peptide] + an alpha-amino acid = 5-L-glutamyl amino acid + an N-terminal L-alpha-aminoacyl-[peptide]</text>
        <dbReference type="Rhea" id="RHEA:23904"/>
        <dbReference type="Rhea" id="RHEA-COMP:9780"/>
        <dbReference type="Rhea" id="RHEA-COMP:9795"/>
        <dbReference type="ChEBI" id="CHEBI:77644"/>
        <dbReference type="ChEBI" id="CHEBI:78597"/>
        <dbReference type="ChEBI" id="CHEBI:78599"/>
        <dbReference type="ChEBI" id="CHEBI:78608"/>
        <dbReference type="EC" id="2.3.2.2"/>
    </reaction>
</comment>
<comment type="catalytic activity">
    <reaction evidence="1">
        <text>glutathione + H2O = L-cysteinylglycine + L-glutamate</text>
        <dbReference type="Rhea" id="RHEA:28807"/>
        <dbReference type="ChEBI" id="CHEBI:15377"/>
        <dbReference type="ChEBI" id="CHEBI:29985"/>
        <dbReference type="ChEBI" id="CHEBI:57925"/>
        <dbReference type="ChEBI" id="CHEBI:61694"/>
        <dbReference type="EC" id="3.4.19.13"/>
    </reaction>
</comment>
<proteinExistence type="predicted"/>
<dbReference type="InterPro" id="IPR029055">
    <property type="entry name" value="Ntn_hydrolases_N"/>
</dbReference>
<dbReference type="Proteomes" id="UP000824890">
    <property type="component" value="Unassembled WGS sequence"/>
</dbReference>
<evidence type="ECO:0000313" key="4">
    <source>
        <dbReference type="EMBL" id="KAH0856104.1"/>
    </source>
</evidence>
<dbReference type="Gene3D" id="1.20.1270.60">
    <property type="entry name" value="Arfaptin homology (AH) domain/BAR domain"/>
    <property type="match status" value="1"/>
</dbReference>
<feature type="coiled-coil region" evidence="2">
    <location>
        <begin position="104"/>
        <end position="189"/>
    </location>
</feature>
<dbReference type="Gene3D" id="3.60.20.40">
    <property type="match status" value="1"/>
</dbReference>
<comment type="catalytic activity">
    <reaction evidence="1">
        <text>an S-substituted glutathione + H2O = an S-substituted L-cysteinylglycine + L-glutamate</text>
        <dbReference type="Rhea" id="RHEA:59468"/>
        <dbReference type="ChEBI" id="CHEBI:15377"/>
        <dbReference type="ChEBI" id="CHEBI:29985"/>
        <dbReference type="ChEBI" id="CHEBI:90779"/>
        <dbReference type="ChEBI" id="CHEBI:143103"/>
        <dbReference type="EC" id="3.4.19.13"/>
    </reaction>
</comment>
<keyword evidence="1" id="KW-0808">Transferase</keyword>
<keyword evidence="1" id="KW-0012">Acyltransferase</keyword>
<keyword evidence="1" id="KW-0378">Hydrolase</keyword>
<dbReference type="EMBL" id="JAGKQM010000019">
    <property type="protein sequence ID" value="KAH0856104.1"/>
    <property type="molecule type" value="Genomic_DNA"/>
</dbReference>
<keyword evidence="2" id="KW-0175">Coiled coil</keyword>
<comment type="function">
    <text evidence="1">Cleaves the gamma-glutamyl peptide bond of glutathione and glutathione conjugates.</text>
</comment>
<dbReference type="InterPro" id="IPR043137">
    <property type="entry name" value="GGT_ssub_C"/>
</dbReference>
<dbReference type="EC" id="2.3.2.2" evidence="1"/>
<evidence type="ECO:0000256" key="3">
    <source>
        <dbReference type="SAM" id="MobiDB-lite"/>
    </source>
</evidence>
<gene>
    <name evidence="4" type="ORF">HID58_084365</name>
</gene>
<dbReference type="InterPro" id="IPR012474">
    <property type="entry name" value="Frigida"/>
</dbReference>
<name>A0ABQ7XJI7_BRANA</name>
<dbReference type="Pfam" id="PF07899">
    <property type="entry name" value="Frigida"/>
    <property type="match status" value="1"/>
</dbReference>
<feature type="region of interest" description="Disordered" evidence="3">
    <location>
        <begin position="458"/>
        <end position="479"/>
    </location>
</feature>